<dbReference type="Pfam" id="PF08281">
    <property type="entry name" value="Sigma70_r4_2"/>
    <property type="match status" value="1"/>
</dbReference>
<dbReference type="InterPro" id="IPR013325">
    <property type="entry name" value="RNA_pol_sigma_r2"/>
</dbReference>
<evidence type="ECO:0000313" key="8">
    <source>
        <dbReference type="EMBL" id="VAW62443.1"/>
    </source>
</evidence>
<dbReference type="Gene3D" id="1.10.10.10">
    <property type="entry name" value="Winged helix-like DNA-binding domain superfamily/Winged helix DNA-binding domain"/>
    <property type="match status" value="1"/>
</dbReference>
<evidence type="ECO:0000256" key="1">
    <source>
        <dbReference type="ARBA" id="ARBA00010641"/>
    </source>
</evidence>
<dbReference type="InterPro" id="IPR039425">
    <property type="entry name" value="RNA_pol_sigma-70-like"/>
</dbReference>
<keyword evidence="2" id="KW-0805">Transcription regulation</keyword>
<feature type="domain" description="RNA polymerase sigma-70 region 2" evidence="6">
    <location>
        <begin position="39"/>
        <end position="100"/>
    </location>
</feature>
<dbReference type="InterPro" id="IPR013249">
    <property type="entry name" value="RNA_pol_sigma70_r4_t2"/>
</dbReference>
<accession>A0A3B0XDT0</accession>
<dbReference type="Gene3D" id="1.10.1740.10">
    <property type="match status" value="1"/>
</dbReference>
<reference evidence="8" key="1">
    <citation type="submission" date="2018-06" db="EMBL/GenBank/DDBJ databases">
        <authorList>
            <person name="Zhirakovskaya E."/>
        </authorList>
    </citation>
    <scope>NUCLEOTIDE SEQUENCE</scope>
</reference>
<keyword evidence="4" id="KW-0238">DNA-binding</keyword>
<dbReference type="Pfam" id="PF04542">
    <property type="entry name" value="Sigma70_r2"/>
    <property type="match status" value="1"/>
</dbReference>
<dbReference type="InterPro" id="IPR036388">
    <property type="entry name" value="WH-like_DNA-bd_sf"/>
</dbReference>
<evidence type="ECO:0000259" key="7">
    <source>
        <dbReference type="Pfam" id="PF08281"/>
    </source>
</evidence>
<feature type="domain" description="RNA polymerase sigma factor 70 region 4 type 2" evidence="7">
    <location>
        <begin position="129"/>
        <end position="180"/>
    </location>
</feature>
<keyword evidence="5" id="KW-0804">Transcription</keyword>
<dbReference type="SUPFAM" id="SSF88659">
    <property type="entry name" value="Sigma3 and sigma4 domains of RNA polymerase sigma factors"/>
    <property type="match status" value="1"/>
</dbReference>
<evidence type="ECO:0000256" key="4">
    <source>
        <dbReference type="ARBA" id="ARBA00023125"/>
    </source>
</evidence>
<protein>
    <submittedName>
        <fullName evidence="8">Uncharacterized protein</fullName>
    </submittedName>
</protein>
<dbReference type="GO" id="GO:0016987">
    <property type="term" value="F:sigma factor activity"/>
    <property type="evidence" value="ECO:0007669"/>
    <property type="project" value="UniProtKB-KW"/>
</dbReference>
<dbReference type="GO" id="GO:0003677">
    <property type="term" value="F:DNA binding"/>
    <property type="evidence" value="ECO:0007669"/>
    <property type="project" value="UniProtKB-KW"/>
</dbReference>
<dbReference type="CDD" id="cd06171">
    <property type="entry name" value="Sigma70_r4"/>
    <property type="match status" value="1"/>
</dbReference>
<evidence type="ECO:0000256" key="2">
    <source>
        <dbReference type="ARBA" id="ARBA00023015"/>
    </source>
</evidence>
<dbReference type="NCBIfam" id="TIGR02937">
    <property type="entry name" value="sigma70-ECF"/>
    <property type="match status" value="1"/>
</dbReference>
<gene>
    <name evidence="8" type="ORF">MNBD_GAMMA11-3129</name>
</gene>
<dbReference type="PANTHER" id="PTHR43133">
    <property type="entry name" value="RNA POLYMERASE ECF-TYPE SIGMA FACTO"/>
    <property type="match status" value="1"/>
</dbReference>
<organism evidence="8">
    <name type="scientific">hydrothermal vent metagenome</name>
    <dbReference type="NCBI Taxonomy" id="652676"/>
    <lineage>
        <taxon>unclassified sequences</taxon>
        <taxon>metagenomes</taxon>
        <taxon>ecological metagenomes</taxon>
    </lineage>
</organism>
<dbReference type="SUPFAM" id="SSF88946">
    <property type="entry name" value="Sigma2 domain of RNA polymerase sigma factors"/>
    <property type="match status" value="1"/>
</dbReference>
<comment type="similarity">
    <text evidence="1">Belongs to the sigma-70 factor family. ECF subfamily.</text>
</comment>
<evidence type="ECO:0000259" key="6">
    <source>
        <dbReference type="Pfam" id="PF04542"/>
    </source>
</evidence>
<dbReference type="InterPro" id="IPR014284">
    <property type="entry name" value="RNA_pol_sigma-70_dom"/>
</dbReference>
<dbReference type="InterPro" id="IPR007627">
    <property type="entry name" value="RNA_pol_sigma70_r2"/>
</dbReference>
<proteinExistence type="inferred from homology"/>
<dbReference type="PANTHER" id="PTHR43133:SF8">
    <property type="entry name" value="RNA POLYMERASE SIGMA FACTOR HI_1459-RELATED"/>
    <property type="match status" value="1"/>
</dbReference>
<evidence type="ECO:0000256" key="3">
    <source>
        <dbReference type="ARBA" id="ARBA00023082"/>
    </source>
</evidence>
<sequence>MKCGITTASLVSCVKNGCFVKVFKFACRKVALVKRIENSRSKLYRMAFAWSHDAMLADDLVQEALILALQKIEQLKDEAAFDGWMYTILNNVWLSYLRKGRPSEDIDNIVIAGNESPEHTVLMQQVDVMVRNAMAVLPNAQRQVVALIDLDGLSYSEVAGILQLPIGTVMSRLNRARGALMKNITRQRCLAENILYSSQRTGVKNKLRMVK</sequence>
<dbReference type="InterPro" id="IPR013324">
    <property type="entry name" value="RNA_pol_sigma_r3/r4-like"/>
</dbReference>
<name>A0A3B0XDT0_9ZZZZ</name>
<dbReference type="EMBL" id="UOFG01000169">
    <property type="protein sequence ID" value="VAW62443.1"/>
    <property type="molecule type" value="Genomic_DNA"/>
</dbReference>
<evidence type="ECO:0000256" key="5">
    <source>
        <dbReference type="ARBA" id="ARBA00023163"/>
    </source>
</evidence>
<dbReference type="AlphaFoldDB" id="A0A3B0XDT0"/>
<dbReference type="GO" id="GO:0006352">
    <property type="term" value="P:DNA-templated transcription initiation"/>
    <property type="evidence" value="ECO:0007669"/>
    <property type="project" value="InterPro"/>
</dbReference>
<keyword evidence="3" id="KW-0731">Sigma factor</keyword>